<dbReference type="EMBL" id="FLQU01000310">
    <property type="protein sequence ID" value="SBS83782.1"/>
    <property type="molecule type" value="Genomic_DNA"/>
</dbReference>
<dbReference type="GO" id="GO:0015630">
    <property type="term" value="C:microtubule cytoskeleton"/>
    <property type="evidence" value="ECO:0007669"/>
    <property type="project" value="TreeGrafter"/>
</dbReference>
<protein>
    <submittedName>
        <fullName evidence="2">Armadillo repeat protein PF16, putative (PF16)</fullName>
    </submittedName>
</protein>
<name>A0A1A8VVR4_PLAOA</name>
<feature type="compositionally biased region" description="Polar residues" evidence="1">
    <location>
        <begin position="1746"/>
        <end position="1755"/>
    </location>
</feature>
<evidence type="ECO:0000256" key="1">
    <source>
        <dbReference type="SAM" id="MobiDB-lite"/>
    </source>
</evidence>
<feature type="region of interest" description="Disordered" evidence="1">
    <location>
        <begin position="641"/>
        <end position="662"/>
    </location>
</feature>
<reference evidence="3" key="1">
    <citation type="submission" date="2016-05" db="EMBL/GenBank/DDBJ databases">
        <authorList>
            <person name="Naeem Raeece"/>
        </authorList>
    </citation>
    <scope>NUCLEOTIDE SEQUENCE [LARGE SCALE GENOMIC DNA]</scope>
</reference>
<organism evidence="2 3">
    <name type="scientific">Plasmodium ovale curtisi</name>
    <dbReference type="NCBI Taxonomy" id="864141"/>
    <lineage>
        <taxon>Eukaryota</taxon>
        <taxon>Sar</taxon>
        <taxon>Alveolata</taxon>
        <taxon>Apicomplexa</taxon>
        <taxon>Aconoidasida</taxon>
        <taxon>Haemosporida</taxon>
        <taxon>Plasmodiidae</taxon>
        <taxon>Plasmodium</taxon>
        <taxon>Plasmodium (Plasmodium)</taxon>
    </lineage>
</organism>
<dbReference type="Proteomes" id="UP000078560">
    <property type="component" value="Unassembled WGS sequence"/>
</dbReference>
<feature type="region of interest" description="Disordered" evidence="1">
    <location>
        <begin position="1708"/>
        <end position="1755"/>
    </location>
</feature>
<dbReference type="PANTHER" id="PTHR23314:SF0">
    <property type="entry name" value="SPERM-ASSOCIATED ANTIGEN 6"/>
    <property type="match status" value="1"/>
</dbReference>
<dbReference type="InterPro" id="IPR016024">
    <property type="entry name" value="ARM-type_fold"/>
</dbReference>
<dbReference type="SUPFAM" id="SSF48371">
    <property type="entry name" value="ARM repeat"/>
    <property type="match status" value="1"/>
</dbReference>
<accession>A0A1A8VVR4</accession>
<dbReference type="SMART" id="SM00185">
    <property type="entry name" value="ARM"/>
    <property type="match status" value="8"/>
</dbReference>
<feature type="compositionally biased region" description="Basic residues" evidence="1">
    <location>
        <begin position="1711"/>
        <end position="1720"/>
    </location>
</feature>
<gene>
    <name evidence="2" type="ORF">POVCU2_0022810</name>
</gene>
<sequence>MSKVIHQIFDDYSKSRIQFTQNISDLCLKAHNIEILINTDIIILLRPLILDKVPIVQQNATVILAKLASYSEEVALTILQNDVLPHLIYCLKHENKNYRKNCAYTLRCLANHNSKLANIVAEENCVDYLMDCLDEYDLRLKESCINALCAIVKNDLELSNNVVNKGIIPLLILCLQEKDNNLIKSSLNILSELSKQSNEIAKNVVDNNALPSLIKFLDNNDVHIKRYTCNCLSQIAKHKEELTELMIENDIFPKILYLLKDNDDIVKKNCANSLKEMSKHNEDICKIIVRAGTLPFLCECIEQSSKDSIKLPAILCLGFISSFSESLSLNIILANAIPILKKCMIEETEDYIKSASVWTVGNIGKHSPEHAKKLSDENVLIILVNLYNANDSSDDLKKKVKISLKGIIQKVTDLEALQPVFLKSSLKLAKYSIFQFSKILPKNPSYKKSFIKSGCLKYLQEIKNSDEAKKIEVEINSINKSFPEDIVNYYTPGYSETLIKKIDEVDKIYTKKKRKRTKKKGRIWSILCFTASKLNRLCPRYKKEEKNTLTAHRSCASSYAHGRAKCRKKRKKIKEKLSLCQRKFAPEQKKNSRWAKRISHIWQGKKVVAKNCLIEYETDIINALKNAITLKLHVRRKGKGIETDTETDTGENDVTARSVTRSPSSNEVTAQSVMQLLQSYSKNRYSSNTVIKLIITYIKHNTEGFSPIRLCVCLNYLVNLKVKTDEMFDYIMRNALVKKLKNDEHIDLYGICLIAKYVLHKKIKNIELMYLLCNLTKSKINTSCSSYDMYNLIVSFLTIQNVGLLADSTCLHGNYKSSYRNDKQVMWKEIGITTMELCMNTSSNVYDKHKIVTKLNEENIHHLLLSYINSERVINEEIVLIINTLTSINKDRFFHKIKQSGKDKTAMYEAYLRKLQYGHRFEAKVLALLLFNVQKIFKLNEISEKTLFTVIRGSSSAFALAATRTKERSRLLGGKSYQRGSFEQKGENGRGEVDAGKSDNFVDWTKQDRRNSVCMNNKRLHFTIQEIGMIFQFYDFFHNFIREMNRKEQSAQRNVQHLGKNMHHTSVLDSDNRNQLGDYEPGDYTSCSFQADVLRSDQSEKSDQSNFFEPYINMLRKSLFFYSLQTENGKMENMNILDFCTVFKGFCKICKNTLLDKKILTYFQNFFILNQNKIYINELKMILKVIFERKSYDIFDLLCNNTKNKFFNHLQNVLMKNVLNTKVERSNSERVEPYVMCFYYISFLQFNANTYMIVNHFIMKGVRSRNMVNLIPYIIISIFNYHKLESKLIRGNSKMRYIKNKEQIEVTYGVVSHIEGKSINPEMNGNNFPFLGSSAHLKNNLLSNITCENQNPTCDIGRIHILYKLMNKHFVQYKIYYILNCVYILTKFLKEKKVNILLLSNFHFPDLFQKIYNKLKKELAVNSPKSILNHYDYFINYVKYNYCLSFLNYYIHLGNLMEKTQYGRKFTYSFYTPFNAYLVVQFLANHEHSLTDPCYISTKKMKLSQGIEAILCHNEVVNMLDKIKAEKRILLANMIKYMSSHYKQLHIYDIVNWMRTLKFLSSQLNYRNMRILHNFVLNKTQHQHVKISTIFEMLIEYIKFLYYLELQNGMLFEKCKMSIGNIFTCTFRIILKNLLNNAENNYIGMLQFSLLYVYHFVEKSHYILNSLPLEDLRKANHFTDMVPMNLENFDYSFTSQARGTYLKELANDATKKKKKKKKKKNYDAPHEEGEGDPGTTDIWKPRKWQRQNSTRTHDK</sequence>
<dbReference type="GO" id="GO:0008017">
    <property type="term" value="F:microtubule binding"/>
    <property type="evidence" value="ECO:0007669"/>
    <property type="project" value="TreeGrafter"/>
</dbReference>
<dbReference type="InterPro" id="IPR011989">
    <property type="entry name" value="ARM-like"/>
</dbReference>
<dbReference type="PANTHER" id="PTHR23314">
    <property type="entry name" value="SPERM-ASSOCIATED ANTIGEN 6 ARMADILLO REPEAT-CONTAINING"/>
    <property type="match status" value="1"/>
</dbReference>
<dbReference type="GO" id="GO:0003341">
    <property type="term" value="P:cilium movement"/>
    <property type="evidence" value="ECO:0007669"/>
    <property type="project" value="TreeGrafter"/>
</dbReference>
<proteinExistence type="predicted"/>
<dbReference type="Gene3D" id="1.25.10.10">
    <property type="entry name" value="Leucine-rich Repeat Variant"/>
    <property type="match status" value="2"/>
</dbReference>
<evidence type="ECO:0000313" key="2">
    <source>
        <dbReference type="EMBL" id="SBS83782.1"/>
    </source>
</evidence>
<evidence type="ECO:0000313" key="3">
    <source>
        <dbReference type="Proteomes" id="UP000078560"/>
    </source>
</evidence>
<dbReference type="InterPro" id="IPR000225">
    <property type="entry name" value="Armadillo"/>
</dbReference>